<dbReference type="GeneID" id="14915559"/>
<protein>
    <submittedName>
        <fullName evidence="1">Alkylated DNA repair protein</fullName>
    </submittedName>
</protein>
<dbReference type="Proteomes" id="UP000011083">
    <property type="component" value="Unassembled WGS sequence"/>
</dbReference>
<reference evidence="1 2" key="1">
    <citation type="journal article" date="2013" name="Genome Biol.">
        <title>Genome of Acanthamoeba castellanii highlights extensive lateral gene transfer and early evolution of tyrosine kinase signaling.</title>
        <authorList>
            <person name="Clarke M."/>
            <person name="Lohan A.J."/>
            <person name="Liu B."/>
            <person name="Lagkouvardos I."/>
            <person name="Roy S."/>
            <person name="Zafar N."/>
            <person name="Bertelli C."/>
            <person name="Schilde C."/>
            <person name="Kianianmomeni A."/>
            <person name="Burglin T.R."/>
            <person name="Frech C."/>
            <person name="Turcotte B."/>
            <person name="Kopec K.O."/>
            <person name="Synnott J.M."/>
            <person name="Choo C."/>
            <person name="Paponov I."/>
            <person name="Finkler A."/>
            <person name="Soon Heng Tan C."/>
            <person name="Hutchins A.P."/>
            <person name="Weinmeier T."/>
            <person name="Rattei T."/>
            <person name="Chu J.S."/>
            <person name="Gimenez G."/>
            <person name="Irimia M."/>
            <person name="Rigden D.J."/>
            <person name="Fitzpatrick D.A."/>
            <person name="Lorenzo-Morales J."/>
            <person name="Bateman A."/>
            <person name="Chiu C.H."/>
            <person name="Tang P."/>
            <person name="Hegemann P."/>
            <person name="Fromm H."/>
            <person name="Raoult D."/>
            <person name="Greub G."/>
            <person name="Miranda-Saavedra D."/>
            <person name="Chen N."/>
            <person name="Nash P."/>
            <person name="Ginger M.L."/>
            <person name="Horn M."/>
            <person name="Schaap P."/>
            <person name="Caler L."/>
            <person name="Loftus B."/>
        </authorList>
    </citation>
    <scope>NUCLEOTIDE SEQUENCE [LARGE SCALE GENOMIC DNA]</scope>
    <source>
        <strain evidence="1 2">Neff</strain>
    </source>
</reference>
<dbReference type="InterPro" id="IPR032857">
    <property type="entry name" value="ALKBH4"/>
</dbReference>
<dbReference type="SUPFAM" id="SSF51197">
    <property type="entry name" value="Clavaminate synthase-like"/>
    <property type="match status" value="1"/>
</dbReference>
<keyword evidence="2" id="KW-1185">Reference proteome</keyword>
<accession>L8GPJ4</accession>
<dbReference type="AlphaFoldDB" id="L8GPJ4"/>
<organism evidence="1 2">
    <name type="scientific">Acanthamoeba castellanii (strain ATCC 30010 / Neff)</name>
    <dbReference type="NCBI Taxonomy" id="1257118"/>
    <lineage>
        <taxon>Eukaryota</taxon>
        <taxon>Amoebozoa</taxon>
        <taxon>Discosea</taxon>
        <taxon>Longamoebia</taxon>
        <taxon>Centramoebida</taxon>
        <taxon>Acanthamoebidae</taxon>
        <taxon>Acanthamoeba</taxon>
    </lineage>
</organism>
<dbReference type="EMBL" id="KB008040">
    <property type="protein sequence ID" value="ELR14925.1"/>
    <property type="molecule type" value="Genomic_DNA"/>
</dbReference>
<evidence type="ECO:0000313" key="1">
    <source>
        <dbReference type="EMBL" id="ELR14925.1"/>
    </source>
</evidence>
<dbReference type="RefSeq" id="XP_004336938.1">
    <property type="nucleotide sequence ID" value="XM_004336890.1"/>
</dbReference>
<dbReference type="PANTHER" id="PTHR12463">
    <property type="entry name" value="OXYGENASE-RELATED"/>
    <property type="match status" value="1"/>
</dbReference>
<evidence type="ECO:0000313" key="2">
    <source>
        <dbReference type="Proteomes" id="UP000011083"/>
    </source>
</evidence>
<dbReference type="VEuPathDB" id="AmoebaDB:ACA1_051470"/>
<dbReference type="PANTHER" id="PTHR12463:SF1">
    <property type="entry name" value="2-OXOGLUTARATE AND FE-DEPENDENT OXYGENASE FAMILY PROTEIN"/>
    <property type="match status" value="1"/>
</dbReference>
<dbReference type="GO" id="GO:0032451">
    <property type="term" value="F:demethylase activity"/>
    <property type="evidence" value="ECO:0007669"/>
    <property type="project" value="TreeGrafter"/>
</dbReference>
<dbReference type="OrthoDB" id="412814at2759"/>
<name>L8GPJ4_ACACF</name>
<sequence>MQEQRHEEEGAAVVAGLRYVPEFITTEEEDAMVRSLEQLDWNNPLPRRTHHFGYKYDFTARGGAAEEPFPDWLRQLAARLCESGAMLHAPDQVIVNE</sequence>
<dbReference type="Gene3D" id="2.60.120.590">
    <property type="entry name" value="Alpha-ketoglutarate-dependent dioxygenase AlkB-like"/>
    <property type="match status" value="1"/>
</dbReference>
<dbReference type="InterPro" id="IPR037151">
    <property type="entry name" value="AlkB-like_sf"/>
</dbReference>
<dbReference type="KEGG" id="acan:ACA1_051470"/>
<gene>
    <name evidence="1" type="ORF">ACA1_051470</name>
</gene>
<dbReference type="GO" id="GO:0016491">
    <property type="term" value="F:oxidoreductase activity"/>
    <property type="evidence" value="ECO:0007669"/>
    <property type="project" value="TreeGrafter"/>
</dbReference>
<proteinExistence type="predicted"/>
<dbReference type="GO" id="GO:0070988">
    <property type="term" value="P:demethylation"/>
    <property type="evidence" value="ECO:0007669"/>
    <property type="project" value="InterPro"/>
</dbReference>